<feature type="non-terminal residue" evidence="2">
    <location>
        <position position="171"/>
    </location>
</feature>
<dbReference type="PROSITE" id="PS50835">
    <property type="entry name" value="IG_LIKE"/>
    <property type="match status" value="2"/>
</dbReference>
<dbReference type="CDD" id="cd00096">
    <property type="entry name" value="Ig"/>
    <property type="match status" value="1"/>
</dbReference>
<evidence type="ECO:0000313" key="3">
    <source>
        <dbReference type="Proteomes" id="UP000287033"/>
    </source>
</evidence>
<dbReference type="InterPro" id="IPR007110">
    <property type="entry name" value="Ig-like_dom"/>
</dbReference>
<organism evidence="2 3">
    <name type="scientific">Chiloscyllium punctatum</name>
    <name type="common">Brownbanded bambooshark</name>
    <name type="synonym">Hemiscyllium punctatum</name>
    <dbReference type="NCBI Taxonomy" id="137246"/>
    <lineage>
        <taxon>Eukaryota</taxon>
        <taxon>Metazoa</taxon>
        <taxon>Chordata</taxon>
        <taxon>Craniata</taxon>
        <taxon>Vertebrata</taxon>
        <taxon>Chondrichthyes</taxon>
        <taxon>Elasmobranchii</taxon>
        <taxon>Galeomorphii</taxon>
        <taxon>Galeoidea</taxon>
        <taxon>Orectolobiformes</taxon>
        <taxon>Hemiscylliidae</taxon>
        <taxon>Chiloscyllium</taxon>
    </lineage>
</organism>
<dbReference type="Gene3D" id="2.60.40.10">
    <property type="entry name" value="Immunoglobulins"/>
    <property type="match status" value="2"/>
</dbReference>
<name>A0A401RL90_CHIPU</name>
<evidence type="ECO:0000313" key="2">
    <source>
        <dbReference type="EMBL" id="GCC18889.1"/>
    </source>
</evidence>
<accession>A0A401RL90</accession>
<feature type="domain" description="Ig-like" evidence="1">
    <location>
        <begin position="73"/>
        <end position="165"/>
    </location>
</feature>
<protein>
    <recommendedName>
        <fullName evidence="1">Ig-like domain-containing protein</fullName>
    </recommendedName>
</protein>
<keyword evidence="3" id="KW-1185">Reference proteome</keyword>
<evidence type="ECO:0000259" key="1">
    <source>
        <dbReference type="PROSITE" id="PS50835"/>
    </source>
</evidence>
<dbReference type="InterPro" id="IPR003599">
    <property type="entry name" value="Ig_sub"/>
</dbReference>
<proteinExistence type="predicted"/>
<dbReference type="OMA" id="NLNITWY"/>
<dbReference type="PROSITE" id="PS00290">
    <property type="entry name" value="IG_MHC"/>
    <property type="match status" value="1"/>
</dbReference>
<dbReference type="Pfam" id="PF07654">
    <property type="entry name" value="C1-set"/>
    <property type="match status" value="1"/>
</dbReference>
<comment type="caution">
    <text evidence="2">The sequence shown here is derived from an EMBL/GenBank/DDBJ whole genome shotgun (WGS) entry which is preliminary data.</text>
</comment>
<dbReference type="InterPro" id="IPR003006">
    <property type="entry name" value="Ig/MHC_CS"/>
</dbReference>
<feature type="domain" description="Ig-like" evidence="1">
    <location>
        <begin position="1"/>
        <end position="68"/>
    </location>
</feature>
<dbReference type="CDD" id="cd00098">
    <property type="entry name" value="IgC1"/>
    <property type="match status" value="1"/>
</dbReference>
<dbReference type="SUPFAM" id="SSF48726">
    <property type="entry name" value="Immunoglobulin"/>
    <property type="match status" value="2"/>
</dbReference>
<reference evidence="2 3" key="1">
    <citation type="journal article" date="2018" name="Nat. Ecol. Evol.">
        <title>Shark genomes provide insights into elasmobranch evolution and the origin of vertebrates.</title>
        <authorList>
            <person name="Hara Y"/>
            <person name="Yamaguchi K"/>
            <person name="Onimaru K"/>
            <person name="Kadota M"/>
            <person name="Koyanagi M"/>
            <person name="Keeley SD"/>
            <person name="Tatsumi K"/>
            <person name="Tanaka K"/>
            <person name="Motone F"/>
            <person name="Kageyama Y"/>
            <person name="Nozu R"/>
            <person name="Adachi N"/>
            <person name="Nishimura O"/>
            <person name="Nakagawa R"/>
            <person name="Tanegashima C"/>
            <person name="Kiyatake I"/>
            <person name="Matsumoto R"/>
            <person name="Murakumo K"/>
            <person name="Nishida K"/>
            <person name="Terakita A"/>
            <person name="Kuratani S"/>
            <person name="Sato K"/>
            <person name="Hyodo S Kuraku.S."/>
        </authorList>
    </citation>
    <scope>NUCLEOTIDE SEQUENCE [LARGE SCALE GENOMIC DNA]</scope>
</reference>
<dbReference type="Proteomes" id="UP000287033">
    <property type="component" value="Unassembled WGS sequence"/>
</dbReference>
<dbReference type="EMBL" id="BEZZ01004663">
    <property type="protein sequence ID" value="GCC18889.1"/>
    <property type="molecule type" value="Genomic_DNA"/>
</dbReference>
<gene>
    <name evidence="2" type="ORF">chiPu_0021734</name>
</gene>
<dbReference type="SMART" id="SM00409">
    <property type="entry name" value="IG"/>
    <property type="match status" value="1"/>
</dbReference>
<dbReference type="PANTHER" id="PTHR45889">
    <property type="entry name" value="IG-LIKE DOMAIN-CONTAINING PROTEIN"/>
    <property type="match status" value="1"/>
</dbReference>
<dbReference type="PANTHER" id="PTHR45889:SF8">
    <property type="entry name" value="IG-LIKE DOMAIN-CONTAINING PROTEIN"/>
    <property type="match status" value="1"/>
</dbReference>
<dbReference type="InterPro" id="IPR036179">
    <property type="entry name" value="Ig-like_dom_sf"/>
</dbReference>
<sequence>MRPVRVQWWRDGRDGFLEESLNRRIQLYLLDRGGAVLQLADVRLEDAGVYYCRVTHNVAGNGTGTNLVVFVPPTPLKLVKLAEDGSAFPLTLLCTTAAFSPDNLNITWYKNDSEIATGVEHVKLQNAIGLYEVSSNLTETEPVQSGTVYTCQVSHISLRTPANVSYTFNKL</sequence>
<dbReference type="OrthoDB" id="9940220at2759"/>
<dbReference type="InterPro" id="IPR013783">
    <property type="entry name" value="Ig-like_fold"/>
</dbReference>
<dbReference type="InterPro" id="IPR003597">
    <property type="entry name" value="Ig_C1-set"/>
</dbReference>
<dbReference type="SMART" id="SM00407">
    <property type="entry name" value="IGc1"/>
    <property type="match status" value="1"/>
</dbReference>
<dbReference type="AlphaFoldDB" id="A0A401RL90"/>
<dbReference type="STRING" id="137246.A0A401RL90"/>